<organism evidence="1 2">
    <name type="scientific">Parasponia andersonii</name>
    <name type="common">Sponia andersonii</name>
    <dbReference type="NCBI Taxonomy" id="3476"/>
    <lineage>
        <taxon>Eukaryota</taxon>
        <taxon>Viridiplantae</taxon>
        <taxon>Streptophyta</taxon>
        <taxon>Embryophyta</taxon>
        <taxon>Tracheophyta</taxon>
        <taxon>Spermatophyta</taxon>
        <taxon>Magnoliopsida</taxon>
        <taxon>eudicotyledons</taxon>
        <taxon>Gunneridae</taxon>
        <taxon>Pentapetalae</taxon>
        <taxon>rosids</taxon>
        <taxon>fabids</taxon>
        <taxon>Rosales</taxon>
        <taxon>Cannabaceae</taxon>
        <taxon>Parasponia</taxon>
    </lineage>
</organism>
<dbReference type="EMBL" id="JXTB01000530">
    <property type="protein sequence ID" value="PON37446.1"/>
    <property type="molecule type" value="Genomic_DNA"/>
</dbReference>
<accession>A0A2P5ALK1</accession>
<comment type="caution">
    <text evidence="1">The sequence shown here is derived from an EMBL/GenBank/DDBJ whole genome shotgun (WGS) entry which is preliminary data.</text>
</comment>
<feature type="non-terminal residue" evidence="1">
    <location>
        <position position="1"/>
    </location>
</feature>
<name>A0A2P5ALK1_PARAD</name>
<evidence type="ECO:0000313" key="2">
    <source>
        <dbReference type="Proteomes" id="UP000237105"/>
    </source>
</evidence>
<evidence type="ECO:0000313" key="1">
    <source>
        <dbReference type="EMBL" id="PON37446.1"/>
    </source>
</evidence>
<dbReference type="Proteomes" id="UP000237105">
    <property type="component" value="Unassembled WGS sequence"/>
</dbReference>
<gene>
    <name evidence="1" type="ORF">PanWU01x14_320350</name>
</gene>
<dbReference type="AlphaFoldDB" id="A0A2P5ALK1"/>
<sequence>PDYIVIFNIVNKFAPSTNHYREETETSTPIPLQPLFNSGFLLL</sequence>
<protein>
    <submittedName>
        <fullName evidence="1">Uncharacterized protein</fullName>
    </submittedName>
</protein>
<keyword evidence="2" id="KW-1185">Reference proteome</keyword>
<proteinExistence type="predicted"/>
<reference evidence="2" key="1">
    <citation type="submission" date="2016-06" db="EMBL/GenBank/DDBJ databases">
        <title>Parallel loss of symbiosis genes in relatives of nitrogen-fixing non-legume Parasponia.</title>
        <authorList>
            <person name="Van Velzen R."/>
            <person name="Holmer R."/>
            <person name="Bu F."/>
            <person name="Rutten L."/>
            <person name="Van Zeijl A."/>
            <person name="Liu W."/>
            <person name="Santuari L."/>
            <person name="Cao Q."/>
            <person name="Sharma T."/>
            <person name="Shen D."/>
            <person name="Roswanjaya Y."/>
            <person name="Wardhani T."/>
            <person name="Kalhor M.S."/>
            <person name="Jansen J."/>
            <person name="Van den Hoogen J."/>
            <person name="Gungor B."/>
            <person name="Hartog M."/>
            <person name="Hontelez J."/>
            <person name="Verver J."/>
            <person name="Yang W.-C."/>
            <person name="Schijlen E."/>
            <person name="Repin R."/>
            <person name="Schilthuizen M."/>
            <person name="Schranz E."/>
            <person name="Heidstra R."/>
            <person name="Miyata K."/>
            <person name="Fedorova E."/>
            <person name="Kohlen W."/>
            <person name="Bisseling T."/>
            <person name="Smit S."/>
            <person name="Geurts R."/>
        </authorList>
    </citation>
    <scope>NUCLEOTIDE SEQUENCE [LARGE SCALE GENOMIC DNA]</scope>
    <source>
        <strain evidence="2">cv. WU1-14</strain>
    </source>
</reference>